<keyword evidence="2" id="KW-1185">Reference proteome</keyword>
<dbReference type="Proteomes" id="UP001172681">
    <property type="component" value="Unassembled WGS sequence"/>
</dbReference>
<proteinExistence type="predicted"/>
<accession>A0AA38YD61</accession>
<sequence length="491" mass="55123">MCLCRRLDKWMDEDWESPAAMLELGRSVDSARRERDLQIDQCLDHAIEAFAARWLPLVAQSQAQRLASDEVIRTLWRRAHKDMLRVINRPSYRSMLTLLLFALTPIPAGISEEEELDRVPGQVCVHAALQQIQELRAHQRSLRFNGNRINLDIPARAPGTSPHSMATANFINAESTAYWAALTFDTSASLTLSCKPLLSSGLFGFESESSWRLVRTCLEIFRDMTKDWNDSDFEMTDEKANQVIAAGAAWKLLVWKLTANMKESLRDGHDEAEVSRAFSLVSEAIDQFNMTYRGLLEACQRRIQFFGQETKLRWCKWTNAVPLCGHPADSLPDELMLHYNLSILMLVDMIAATDRHDLLTRFSAKRVDAESAVLNSLMFGLTNRYTVQIQSDDATVNSKLSNAQVPTFTSSLVAIDPYAHHAVAAVKLMQKAIDRDFAGGKISADAYRSLLSTLTQTLDQLPQGSKSVQIIRADLARVEVASQPLYAINGT</sequence>
<organism evidence="1 2">
    <name type="scientific">Knufia peltigerae</name>
    <dbReference type="NCBI Taxonomy" id="1002370"/>
    <lineage>
        <taxon>Eukaryota</taxon>
        <taxon>Fungi</taxon>
        <taxon>Dikarya</taxon>
        <taxon>Ascomycota</taxon>
        <taxon>Pezizomycotina</taxon>
        <taxon>Eurotiomycetes</taxon>
        <taxon>Chaetothyriomycetidae</taxon>
        <taxon>Chaetothyriales</taxon>
        <taxon>Trichomeriaceae</taxon>
        <taxon>Knufia</taxon>
    </lineage>
</organism>
<comment type="caution">
    <text evidence="1">The sequence shown here is derived from an EMBL/GenBank/DDBJ whole genome shotgun (WGS) entry which is preliminary data.</text>
</comment>
<evidence type="ECO:0000313" key="1">
    <source>
        <dbReference type="EMBL" id="KAJ9644409.1"/>
    </source>
</evidence>
<reference evidence="1" key="1">
    <citation type="submission" date="2022-10" db="EMBL/GenBank/DDBJ databases">
        <title>Culturing micro-colonial fungi from biological soil crusts in the Mojave desert and describing Neophaeococcomyces mojavensis, and introducing the new genera and species Taxawa tesnikishii.</title>
        <authorList>
            <person name="Kurbessoian T."/>
            <person name="Stajich J.E."/>
        </authorList>
    </citation>
    <scope>NUCLEOTIDE SEQUENCE</scope>
    <source>
        <strain evidence="1">TK_35</strain>
    </source>
</reference>
<evidence type="ECO:0000313" key="2">
    <source>
        <dbReference type="Proteomes" id="UP001172681"/>
    </source>
</evidence>
<dbReference type="AlphaFoldDB" id="A0AA38YD61"/>
<dbReference type="EMBL" id="JAPDRN010000006">
    <property type="protein sequence ID" value="KAJ9644409.1"/>
    <property type="molecule type" value="Genomic_DNA"/>
</dbReference>
<protein>
    <submittedName>
        <fullName evidence="1">Uncharacterized protein</fullName>
    </submittedName>
</protein>
<name>A0AA38YD61_9EURO</name>
<gene>
    <name evidence="1" type="ORF">H2204_001761</name>
</gene>